<dbReference type="SUPFAM" id="SSF81301">
    <property type="entry name" value="Nucleotidyltransferase"/>
    <property type="match status" value="1"/>
</dbReference>
<reference evidence="3 4" key="1">
    <citation type="journal article" date="2010" name="J. Bacteriol.">
        <title>The genome of the amoeba symbiont 'Candidatus Amoebophilus asiaticus' reveals common mechanisms for host cell interaction among amoeba-associated bacteria.</title>
        <authorList>
            <person name="Schmitz-Esser S."/>
            <person name="Tischler P."/>
            <person name="Arnold R."/>
            <person name="Montanaro J."/>
            <person name="Wagner M."/>
            <person name="Rattei T."/>
            <person name="Horn M."/>
        </authorList>
    </citation>
    <scope>NUCLEOTIDE SEQUENCE [LARGE SCALE GENOMIC DNA]</scope>
    <source>
        <strain evidence="3 4">5a2</strain>
    </source>
</reference>
<dbReference type="PANTHER" id="PTHR21043">
    <property type="entry name" value="IOJAP SUPERFAMILY ORTHOLOG"/>
    <property type="match status" value="1"/>
</dbReference>
<comment type="subcellular location">
    <subcellularLocation>
        <location evidence="2">Cytoplasm</location>
    </subcellularLocation>
</comment>
<dbReference type="PANTHER" id="PTHR21043:SF0">
    <property type="entry name" value="MITOCHONDRIAL ASSEMBLY OF RIBOSOMAL LARGE SUBUNIT PROTEIN 1"/>
    <property type="match status" value="1"/>
</dbReference>
<protein>
    <recommendedName>
        <fullName evidence="2">Ribosomal silencing factor RsfS</fullName>
    </recommendedName>
</protein>
<dbReference type="AlphaFoldDB" id="B3ER25"/>
<dbReference type="InterPro" id="IPR043519">
    <property type="entry name" value="NT_sf"/>
</dbReference>
<dbReference type="GO" id="GO:0090071">
    <property type="term" value="P:negative regulation of ribosome biogenesis"/>
    <property type="evidence" value="ECO:0007669"/>
    <property type="project" value="UniProtKB-UniRule"/>
</dbReference>
<dbReference type="Pfam" id="PF02410">
    <property type="entry name" value="RsfS"/>
    <property type="match status" value="1"/>
</dbReference>
<dbReference type="InterPro" id="IPR004394">
    <property type="entry name" value="Iojap/RsfS/C7orf30"/>
</dbReference>
<dbReference type="KEGG" id="aas:Aasi_0233"/>
<comment type="function">
    <text evidence="2">Functions as a ribosomal silencing factor. Interacts with ribosomal protein uL14 (rplN), blocking formation of intersubunit bridge B8. Prevents association of the 30S and 50S ribosomal subunits and the formation of functional ribosomes, thus repressing translation.</text>
</comment>
<keyword evidence="2" id="KW-0810">Translation regulation</keyword>
<dbReference type="EMBL" id="CP001102">
    <property type="protein sequence ID" value="ACE05677.1"/>
    <property type="molecule type" value="Genomic_DNA"/>
</dbReference>
<sequence length="122" mass="13914">MPQVKRKNETKVDLVTAIVEGMQDKKAQDISVLNLKKIGSAVASYFILCTGQASTQIEAIAEGIMEAAYEKSGQRPWRKEGFANREWILLDYVDIVVHIFHRDKRDLYGLDMLWGDAEITHF</sequence>
<dbReference type="HOGENOM" id="CLU_092688_2_2_10"/>
<dbReference type="GO" id="GO:0043023">
    <property type="term" value="F:ribosomal large subunit binding"/>
    <property type="evidence" value="ECO:0007669"/>
    <property type="project" value="TreeGrafter"/>
</dbReference>
<evidence type="ECO:0000256" key="1">
    <source>
        <dbReference type="ARBA" id="ARBA00010574"/>
    </source>
</evidence>
<dbReference type="HAMAP" id="MF_01477">
    <property type="entry name" value="Iojap_RsfS"/>
    <property type="match status" value="1"/>
</dbReference>
<dbReference type="Gene3D" id="3.30.460.10">
    <property type="entry name" value="Beta Polymerase, domain 2"/>
    <property type="match status" value="1"/>
</dbReference>
<name>B3ER25_AMOA5</name>
<keyword evidence="2" id="KW-0678">Repressor</keyword>
<dbReference type="GO" id="GO:0042256">
    <property type="term" value="P:cytosolic ribosome assembly"/>
    <property type="evidence" value="ECO:0007669"/>
    <property type="project" value="UniProtKB-UniRule"/>
</dbReference>
<dbReference type="NCBIfam" id="TIGR00090">
    <property type="entry name" value="rsfS_iojap_ybeB"/>
    <property type="match status" value="1"/>
</dbReference>
<comment type="similarity">
    <text evidence="1 2">Belongs to the Iojap/RsfS family.</text>
</comment>
<organism evidence="3 4">
    <name type="scientific">Amoebophilus asiaticus (strain 5a2)</name>
    <dbReference type="NCBI Taxonomy" id="452471"/>
    <lineage>
        <taxon>Bacteria</taxon>
        <taxon>Pseudomonadati</taxon>
        <taxon>Bacteroidota</taxon>
        <taxon>Cytophagia</taxon>
        <taxon>Cytophagales</taxon>
        <taxon>Amoebophilaceae</taxon>
        <taxon>Candidatus Amoebophilus</taxon>
    </lineage>
</organism>
<accession>B3ER25</accession>
<evidence type="ECO:0000313" key="3">
    <source>
        <dbReference type="EMBL" id="ACE05677.1"/>
    </source>
</evidence>
<dbReference type="eggNOG" id="COG0799">
    <property type="taxonomic scope" value="Bacteria"/>
</dbReference>
<comment type="subunit">
    <text evidence="2">Interacts with ribosomal protein uL14 (rplN).</text>
</comment>
<dbReference type="GO" id="GO:0017148">
    <property type="term" value="P:negative regulation of translation"/>
    <property type="evidence" value="ECO:0007669"/>
    <property type="project" value="UniProtKB-UniRule"/>
</dbReference>
<dbReference type="RefSeq" id="WP_012472435.1">
    <property type="nucleotide sequence ID" value="NC_010830.1"/>
</dbReference>
<dbReference type="Proteomes" id="UP000001227">
    <property type="component" value="Chromosome"/>
</dbReference>
<keyword evidence="2" id="KW-0963">Cytoplasm</keyword>
<dbReference type="GO" id="GO:0005737">
    <property type="term" value="C:cytoplasm"/>
    <property type="evidence" value="ECO:0007669"/>
    <property type="project" value="UniProtKB-SubCell"/>
</dbReference>
<proteinExistence type="inferred from homology"/>
<gene>
    <name evidence="2" type="primary">rsfS</name>
    <name evidence="3" type="ordered locus">Aasi_0233</name>
</gene>
<dbReference type="STRING" id="452471.Aasi_0233"/>
<keyword evidence="4" id="KW-1185">Reference proteome</keyword>
<dbReference type="OrthoDB" id="9793681at2"/>
<evidence type="ECO:0000313" key="4">
    <source>
        <dbReference type="Proteomes" id="UP000001227"/>
    </source>
</evidence>
<evidence type="ECO:0000256" key="2">
    <source>
        <dbReference type="HAMAP-Rule" id="MF_01477"/>
    </source>
</evidence>